<dbReference type="InterPro" id="IPR036615">
    <property type="entry name" value="Mur_ligase_C_dom_sf"/>
</dbReference>
<dbReference type="InterPro" id="IPR036565">
    <property type="entry name" value="Mur-like_cat_sf"/>
</dbReference>
<keyword evidence="7" id="KW-1185">Reference proteome</keyword>
<dbReference type="GO" id="GO:0016881">
    <property type="term" value="F:acid-amino acid ligase activity"/>
    <property type="evidence" value="ECO:0007669"/>
    <property type="project" value="InterPro"/>
</dbReference>
<dbReference type="AlphaFoldDB" id="A0A366XVM4"/>
<name>A0A366XVM4_9BACI</name>
<protein>
    <submittedName>
        <fullName evidence="6">UDP-N-acetylmuramoyl-tripeptide--D-alanyl-D-alanine ligase</fullName>
    </submittedName>
</protein>
<feature type="domain" description="Mur ligase C-terminal" evidence="4">
    <location>
        <begin position="362"/>
        <end position="483"/>
    </location>
</feature>
<gene>
    <name evidence="6" type="ORF">DS031_18865</name>
</gene>
<reference evidence="6 7" key="1">
    <citation type="submission" date="2018-07" db="EMBL/GenBank/DDBJ databases">
        <title>Lottiidibacillus patelloidae gen. nov., sp. nov., isolated from the intestinal tract of a marine limpet and the reclassification of B. taeanensis BH030017T, B. algicola KMM 3737T and B. hwajinpoensis SW-72T as genus Lottiidibacillus.</title>
        <authorList>
            <person name="Liu R."/>
            <person name="Huang Z."/>
        </authorList>
    </citation>
    <scope>NUCLEOTIDE SEQUENCE [LARGE SCALE GENOMIC DNA]</scope>
    <source>
        <strain evidence="6 7">BH030017</strain>
    </source>
</reference>
<dbReference type="EMBL" id="QOCW01000026">
    <property type="protein sequence ID" value="RBW68001.1"/>
    <property type="molecule type" value="Genomic_DNA"/>
</dbReference>
<dbReference type="OrthoDB" id="9801978at2"/>
<keyword evidence="1 6" id="KW-0436">Ligase</keyword>
<dbReference type="InterPro" id="IPR013221">
    <property type="entry name" value="Mur_ligase_cen"/>
</dbReference>
<accession>A0A366XVM4</accession>
<dbReference type="Proteomes" id="UP000253314">
    <property type="component" value="Unassembled WGS sequence"/>
</dbReference>
<dbReference type="GO" id="GO:0005524">
    <property type="term" value="F:ATP binding"/>
    <property type="evidence" value="ECO:0007669"/>
    <property type="project" value="UniProtKB-KW"/>
</dbReference>
<evidence type="ECO:0000256" key="1">
    <source>
        <dbReference type="ARBA" id="ARBA00022598"/>
    </source>
</evidence>
<dbReference type="Gene3D" id="3.90.190.20">
    <property type="entry name" value="Mur ligase, C-terminal domain"/>
    <property type="match status" value="1"/>
</dbReference>
<evidence type="ECO:0000259" key="4">
    <source>
        <dbReference type="Pfam" id="PF02875"/>
    </source>
</evidence>
<dbReference type="PANTHER" id="PTHR43024">
    <property type="entry name" value="UDP-N-ACETYLMURAMOYL-TRIPEPTIDE--D-ALANYL-D-ALANINE LIGASE"/>
    <property type="match status" value="1"/>
</dbReference>
<dbReference type="Pfam" id="PF02875">
    <property type="entry name" value="Mur_ligase_C"/>
    <property type="match status" value="1"/>
</dbReference>
<dbReference type="PANTHER" id="PTHR43024:SF1">
    <property type="entry name" value="UDP-N-ACETYLMURAMOYL-TRIPEPTIDE--D-ALANYL-D-ALANINE LIGASE"/>
    <property type="match status" value="1"/>
</dbReference>
<dbReference type="Pfam" id="PF08245">
    <property type="entry name" value="Mur_ligase_M"/>
    <property type="match status" value="1"/>
</dbReference>
<evidence type="ECO:0000313" key="7">
    <source>
        <dbReference type="Proteomes" id="UP000253314"/>
    </source>
</evidence>
<keyword evidence="2" id="KW-0547">Nucleotide-binding</keyword>
<feature type="domain" description="Mur ligase central" evidence="5">
    <location>
        <begin position="150"/>
        <end position="337"/>
    </location>
</feature>
<proteinExistence type="predicted"/>
<evidence type="ECO:0000313" key="6">
    <source>
        <dbReference type="EMBL" id="RBW68001.1"/>
    </source>
</evidence>
<evidence type="ECO:0000256" key="2">
    <source>
        <dbReference type="ARBA" id="ARBA00022741"/>
    </source>
</evidence>
<dbReference type="SUPFAM" id="SSF53623">
    <property type="entry name" value="MurD-like peptide ligases, catalytic domain"/>
    <property type="match status" value="1"/>
</dbReference>
<evidence type="ECO:0000259" key="5">
    <source>
        <dbReference type="Pfam" id="PF08245"/>
    </source>
</evidence>
<organism evidence="6 7">
    <name type="scientific">Bacillus taeanensis</name>
    <dbReference type="NCBI Taxonomy" id="273032"/>
    <lineage>
        <taxon>Bacteria</taxon>
        <taxon>Bacillati</taxon>
        <taxon>Bacillota</taxon>
        <taxon>Bacilli</taxon>
        <taxon>Bacillales</taxon>
        <taxon>Bacillaceae</taxon>
        <taxon>Bacillus</taxon>
    </lineage>
</organism>
<dbReference type="Gene3D" id="3.40.1190.10">
    <property type="entry name" value="Mur-like, catalytic domain"/>
    <property type="match status" value="1"/>
</dbReference>
<dbReference type="InterPro" id="IPR004101">
    <property type="entry name" value="Mur_ligase_C"/>
</dbReference>
<keyword evidence="3" id="KW-0067">ATP-binding</keyword>
<comment type="caution">
    <text evidence="6">The sequence shown here is derived from an EMBL/GenBank/DDBJ whole genome shotgun (WGS) entry which is preliminary data.</text>
</comment>
<sequence length="506" mass="57307">MNRTFIVKKDEGSFFMIPLCKISAYNKTANLSLAEFYMQVGVYMKNIHIKTIIEKINGKIQPQLSDFIIENVTPYWRNIRQNTLFFDCFKYPIDWSIMGRTCVIVTEEERIVEKALSKGIPVIKVDNIRTAYWEFVQYYRQLFTIPVIGVTGTCGKTTTKDMITHILAKQYKVLSTYKSNNADEMNLPYLLGINDETEAAVLEMGVTYPGDLKENCKYFKPQMGVITNIGVYHLQGCRTVENYIKAKAEIIEGVNPSGTLIVNGDDETIQNLDLQKFKGKLIFFGTGEKNHYRAINISYVKDGMDFTLIYENNMYHFFVPGYGNHNVYNAMAAVAAAHEAGIAIKEAGKRLEDFRHLPEHLQFKEGANGVTIIDDTWNCAPPSVIAALEVLKSTATFKRTVAVIGEMPQLLDLSDNEYKKIGQKAASLKIDTLVTVGDKAKIIGKCAVEKGMNQSRVIACHNAEQLYKTLVPYLNETSVILFKITNRTMKNKLIKQCIKKCCKRNK</sequence>
<evidence type="ECO:0000256" key="3">
    <source>
        <dbReference type="ARBA" id="ARBA00022840"/>
    </source>
</evidence>
<dbReference type="InterPro" id="IPR051046">
    <property type="entry name" value="MurCDEF_CellWall_CoF430Synth"/>
</dbReference>
<dbReference type="SUPFAM" id="SSF53244">
    <property type="entry name" value="MurD-like peptide ligases, peptide-binding domain"/>
    <property type="match status" value="1"/>
</dbReference>